<gene>
    <name evidence="1" type="ORF">F131LOC_03298</name>
</gene>
<accession>A0A855MCH7</accession>
<name>A0A855MCH7_9GAMM</name>
<protein>
    <submittedName>
        <fullName evidence="1">Uncharacterized protein</fullName>
    </submittedName>
</protein>
<organism evidence="1">
    <name type="scientific">Pectobacterium versatile</name>
    <dbReference type="NCBI Taxonomy" id="2488639"/>
    <lineage>
        <taxon>Bacteria</taxon>
        <taxon>Pseudomonadati</taxon>
        <taxon>Pseudomonadota</taxon>
        <taxon>Gammaproteobacteria</taxon>
        <taxon>Enterobacterales</taxon>
        <taxon>Pectobacteriaceae</taxon>
        <taxon>Pectobacterium</taxon>
    </lineage>
</organism>
<dbReference type="AlphaFoldDB" id="A0A855MCH7"/>
<reference evidence="1" key="1">
    <citation type="submission" date="2017-12" db="EMBL/GenBank/DDBJ databases">
        <title>First report on the novel genomospecies/subspecies of Pectobacterium carotovorum in Russia.</title>
        <authorList>
            <person name="Shirshikov F.V."/>
            <person name="Miroshnikov K."/>
            <person name="Toshakov S.V."/>
            <person name="Kabanova A.P."/>
            <person name="Barannik A.P."/>
            <person name="Shneider M."/>
            <person name="Ignatov A.N."/>
            <person name="Miroshnikov K.A."/>
        </authorList>
    </citation>
    <scope>NUCLEOTIDE SEQUENCE [LARGE SCALE GENOMIC DNA]</scope>
    <source>
        <strain evidence="1">F131</strain>
    </source>
</reference>
<dbReference type="EMBL" id="PDVW01000021">
    <property type="protein sequence ID" value="POY48986.1"/>
    <property type="molecule type" value="Genomic_DNA"/>
</dbReference>
<sequence>MLCESNGLVEYNLVFCLVYSDLSRVKILVFIIFDEITRYFYLRPS</sequence>
<proteinExistence type="predicted"/>
<comment type="caution">
    <text evidence="1">The sequence shown here is derived from an EMBL/GenBank/DDBJ whole genome shotgun (WGS) entry which is preliminary data.</text>
</comment>
<evidence type="ECO:0000313" key="1">
    <source>
        <dbReference type="EMBL" id="POY48986.1"/>
    </source>
</evidence>